<evidence type="ECO:0000256" key="4">
    <source>
        <dbReference type="ARBA" id="ARBA00023002"/>
    </source>
</evidence>
<reference evidence="8 9" key="1">
    <citation type="submission" date="2007-08" db="EMBL/GenBank/DDBJ databases">
        <title>Complete sequence of Roseiflexus castenholzii DSM 13941.</title>
        <authorList>
            <consortium name="US DOE Joint Genome Institute"/>
            <person name="Copeland A."/>
            <person name="Lucas S."/>
            <person name="Lapidus A."/>
            <person name="Barry K."/>
            <person name="Glavina del Rio T."/>
            <person name="Dalin E."/>
            <person name="Tice H."/>
            <person name="Pitluck S."/>
            <person name="Thompson L.S."/>
            <person name="Brettin T."/>
            <person name="Bruce D."/>
            <person name="Detter J.C."/>
            <person name="Han C."/>
            <person name="Tapia R."/>
            <person name="Schmutz J."/>
            <person name="Larimer F."/>
            <person name="Land M."/>
            <person name="Hauser L."/>
            <person name="Kyrpides N."/>
            <person name="Mikhailova N."/>
            <person name="Bryant D.A."/>
            <person name="Hanada S."/>
            <person name="Tsukatani Y."/>
            <person name="Richardson P."/>
        </authorList>
    </citation>
    <scope>NUCLEOTIDE SEQUENCE [LARGE SCALE GENOMIC DNA]</scope>
    <source>
        <strain evidence="9">DSM 13941 / HLO8</strain>
    </source>
</reference>
<dbReference type="HOGENOM" id="CLU_033716_0_2_0"/>
<dbReference type="GO" id="GO:0016705">
    <property type="term" value="F:oxidoreductase activity, acting on paired donors, with incorporation or reduction of molecular oxygen"/>
    <property type="evidence" value="ECO:0007669"/>
    <property type="project" value="InterPro"/>
</dbReference>
<dbReference type="InterPro" id="IPR017972">
    <property type="entry name" value="Cyt_P450_CS"/>
</dbReference>
<dbReference type="STRING" id="383372.Rcas_4362"/>
<dbReference type="RefSeq" id="WP_012122807.1">
    <property type="nucleotide sequence ID" value="NC_009767.1"/>
</dbReference>
<evidence type="ECO:0000256" key="5">
    <source>
        <dbReference type="ARBA" id="ARBA00023004"/>
    </source>
</evidence>
<dbReference type="EMBL" id="CP000804">
    <property type="protein sequence ID" value="ABU60386.1"/>
    <property type="molecule type" value="Genomic_DNA"/>
</dbReference>
<dbReference type="PRINTS" id="PR00359">
    <property type="entry name" value="BP450"/>
</dbReference>
<dbReference type="PANTHER" id="PTHR46696:SF1">
    <property type="entry name" value="CYTOCHROME P450 YJIB-RELATED"/>
    <property type="match status" value="1"/>
</dbReference>
<evidence type="ECO:0000256" key="3">
    <source>
        <dbReference type="ARBA" id="ARBA00022723"/>
    </source>
</evidence>
<evidence type="ECO:0000256" key="7">
    <source>
        <dbReference type="RuleBase" id="RU000461"/>
    </source>
</evidence>
<name>A7NS40_ROSCS</name>
<dbReference type="OrthoDB" id="9801155at2"/>
<dbReference type="Proteomes" id="UP000000263">
    <property type="component" value="Chromosome"/>
</dbReference>
<dbReference type="CDD" id="cd20625">
    <property type="entry name" value="CYP164-like"/>
    <property type="match status" value="1"/>
</dbReference>
<dbReference type="InterPro" id="IPR001128">
    <property type="entry name" value="Cyt_P450"/>
</dbReference>
<accession>A7NS40</accession>
<dbReference type="PANTHER" id="PTHR46696">
    <property type="entry name" value="P450, PUTATIVE (EUROFUNG)-RELATED"/>
    <property type="match status" value="1"/>
</dbReference>
<dbReference type="InterPro" id="IPR036396">
    <property type="entry name" value="Cyt_P450_sf"/>
</dbReference>
<protein>
    <submittedName>
        <fullName evidence="8">Cytochrome P450</fullName>
    </submittedName>
</protein>
<keyword evidence="9" id="KW-1185">Reference proteome</keyword>
<dbReference type="PROSITE" id="PS00086">
    <property type="entry name" value="CYTOCHROME_P450"/>
    <property type="match status" value="1"/>
</dbReference>
<dbReference type="GO" id="GO:0004497">
    <property type="term" value="F:monooxygenase activity"/>
    <property type="evidence" value="ECO:0007669"/>
    <property type="project" value="UniProtKB-KW"/>
</dbReference>
<dbReference type="KEGG" id="rca:Rcas_4362"/>
<organism evidence="8 9">
    <name type="scientific">Roseiflexus castenholzii (strain DSM 13941 / HLO8)</name>
    <dbReference type="NCBI Taxonomy" id="383372"/>
    <lineage>
        <taxon>Bacteria</taxon>
        <taxon>Bacillati</taxon>
        <taxon>Chloroflexota</taxon>
        <taxon>Chloroflexia</taxon>
        <taxon>Chloroflexales</taxon>
        <taxon>Roseiflexineae</taxon>
        <taxon>Roseiflexaceae</taxon>
        <taxon>Roseiflexus</taxon>
    </lineage>
</organism>
<dbReference type="GO" id="GO:0020037">
    <property type="term" value="F:heme binding"/>
    <property type="evidence" value="ECO:0007669"/>
    <property type="project" value="InterPro"/>
</dbReference>
<dbReference type="Pfam" id="PF00067">
    <property type="entry name" value="p450"/>
    <property type="match status" value="1"/>
</dbReference>
<dbReference type="SUPFAM" id="SSF48264">
    <property type="entry name" value="Cytochrome P450"/>
    <property type="match status" value="1"/>
</dbReference>
<evidence type="ECO:0000313" key="8">
    <source>
        <dbReference type="EMBL" id="ABU60386.1"/>
    </source>
</evidence>
<dbReference type="PRINTS" id="PR00385">
    <property type="entry name" value="P450"/>
</dbReference>
<evidence type="ECO:0000256" key="1">
    <source>
        <dbReference type="ARBA" id="ARBA00010617"/>
    </source>
</evidence>
<proteinExistence type="inferred from homology"/>
<keyword evidence="4 7" id="KW-0560">Oxidoreductase</keyword>
<gene>
    <name evidence="8" type="ordered locus">Rcas_4362</name>
</gene>
<keyword evidence="2 7" id="KW-0349">Heme</keyword>
<dbReference type="GO" id="GO:0005506">
    <property type="term" value="F:iron ion binding"/>
    <property type="evidence" value="ECO:0007669"/>
    <property type="project" value="InterPro"/>
</dbReference>
<dbReference type="FunFam" id="1.10.630.10:FF:000018">
    <property type="entry name" value="Cytochrome P450 monooxygenase"/>
    <property type="match status" value="1"/>
</dbReference>
<keyword evidence="6 7" id="KW-0503">Monooxygenase</keyword>
<dbReference type="AlphaFoldDB" id="A7NS40"/>
<evidence type="ECO:0000313" key="9">
    <source>
        <dbReference type="Proteomes" id="UP000000263"/>
    </source>
</evidence>
<dbReference type="Gene3D" id="1.10.630.10">
    <property type="entry name" value="Cytochrome P450"/>
    <property type="match status" value="1"/>
</dbReference>
<sequence length="398" mass="45092">MTESIAAELATPTFLADPYPVYRRLIAQTPVFWLPHSNAPGGMWCVARYDHVTFILHQAPIFKDTSRIAPPDRLTPLDRAMLQRDPPDHTRLRRLASHAFTPRRIQSLEPHIEQMSLELLTRIRERSTADFIADYARPLPIMVIAELLGVPFEDHDRFSAWSDQIMTGSDSVLGGEEAARASQEAMASLVAYFTSLIERRRRQPRDDLISALIAARDAEDRLSEDELLGMCVLLLIAGHETTVNLIGNGLLTLLRHPDQLALLRRHSEYLTPAIEEMLRFESPVQRSTPRFAAESFEIEGQRIEAGQQISLMFGAANRDPAYFPDPDRFDVTRHPNPHVGFGSGIHYCLGAPLARIEARVAFSHILEHLPTIRLATDQPEWKPVTWLRGLRRLPVRCD</sequence>
<keyword evidence="5 7" id="KW-0408">Iron</keyword>
<evidence type="ECO:0000256" key="6">
    <source>
        <dbReference type="ARBA" id="ARBA00023033"/>
    </source>
</evidence>
<dbReference type="InterPro" id="IPR002397">
    <property type="entry name" value="Cyt_P450_B"/>
</dbReference>
<evidence type="ECO:0000256" key="2">
    <source>
        <dbReference type="ARBA" id="ARBA00022617"/>
    </source>
</evidence>
<keyword evidence="3 7" id="KW-0479">Metal-binding</keyword>
<dbReference type="eggNOG" id="COG2124">
    <property type="taxonomic scope" value="Bacteria"/>
</dbReference>
<comment type="similarity">
    <text evidence="1 7">Belongs to the cytochrome P450 family.</text>
</comment>